<dbReference type="AlphaFoldDB" id="A0A813I2Z7"/>
<proteinExistence type="predicted"/>
<name>A0A813I2Z7_POLGL</name>
<dbReference type="Proteomes" id="UP000626109">
    <property type="component" value="Unassembled WGS sequence"/>
</dbReference>
<protein>
    <submittedName>
        <fullName evidence="1">Uncharacterized protein</fullName>
    </submittedName>
</protein>
<sequence>MLFVRAARVLEAGDEITDGYISVLQLSWERRKKLLARHGFGLSDDRAVVEDALLPESLARPLLDRLDSAEEVEDFQRLTGAAEELVRSRLTWLGEGRATPEVEAAATRLGPGLERLLLGGLAAAAYVAVAVVSAQLGEHARAAAAYAHCCWLMEELAPHNAYHASWAVEALLEAARGGLPVQGYVRYARKVLESHCGPGALEAALLARSRSNLQPDQIAASEGWQWCPPGEPSLLCETYQEGGQCMLVVKVEVDERLASEDLEVSTSRLVVRLRLRSKWLSVMLPCRVRADAAGPVRLSKLGRSLRISLPMD</sequence>
<gene>
    <name evidence="1" type="ORF">PGLA2088_LOCUS3794</name>
</gene>
<evidence type="ECO:0000313" key="1">
    <source>
        <dbReference type="EMBL" id="CAE8645300.1"/>
    </source>
</evidence>
<reference evidence="1" key="1">
    <citation type="submission" date="2021-02" db="EMBL/GenBank/DDBJ databases">
        <authorList>
            <person name="Dougan E. K."/>
            <person name="Rhodes N."/>
            <person name="Thang M."/>
            <person name="Chan C."/>
        </authorList>
    </citation>
    <scope>NUCLEOTIDE SEQUENCE</scope>
</reference>
<dbReference type="EMBL" id="CAJNNW010003383">
    <property type="protein sequence ID" value="CAE8645300.1"/>
    <property type="molecule type" value="Genomic_DNA"/>
</dbReference>
<organism evidence="1 2">
    <name type="scientific">Polarella glacialis</name>
    <name type="common">Dinoflagellate</name>
    <dbReference type="NCBI Taxonomy" id="89957"/>
    <lineage>
        <taxon>Eukaryota</taxon>
        <taxon>Sar</taxon>
        <taxon>Alveolata</taxon>
        <taxon>Dinophyceae</taxon>
        <taxon>Suessiales</taxon>
        <taxon>Suessiaceae</taxon>
        <taxon>Polarella</taxon>
    </lineage>
</organism>
<comment type="caution">
    <text evidence="1">The sequence shown here is derived from an EMBL/GenBank/DDBJ whole genome shotgun (WGS) entry which is preliminary data.</text>
</comment>
<accession>A0A813I2Z7</accession>
<evidence type="ECO:0000313" key="2">
    <source>
        <dbReference type="Proteomes" id="UP000626109"/>
    </source>
</evidence>